<name>A0A2M7TLZ5_UNCKA</name>
<dbReference type="InterPro" id="IPR036165">
    <property type="entry name" value="YefM-like_sf"/>
</dbReference>
<gene>
    <name evidence="2" type="ORF">COY32_00435</name>
</gene>
<comment type="similarity">
    <text evidence="1">Belongs to the phD/YefM antitoxin family.</text>
</comment>
<dbReference type="EMBL" id="PFNL01000008">
    <property type="protein sequence ID" value="PIZ48171.1"/>
    <property type="molecule type" value="Genomic_DNA"/>
</dbReference>
<dbReference type="SUPFAM" id="SSF143120">
    <property type="entry name" value="YefM-like"/>
    <property type="match status" value="1"/>
</dbReference>
<organism evidence="2 3">
    <name type="scientific">candidate division WWE3 bacterium CG_4_10_14_0_2_um_filter_41_14</name>
    <dbReference type="NCBI Taxonomy" id="1975072"/>
    <lineage>
        <taxon>Bacteria</taxon>
        <taxon>Katanobacteria</taxon>
    </lineage>
</organism>
<accession>A0A2M7TLZ5</accession>
<dbReference type="AlphaFoldDB" id="A0A2M7TLZ5"/>
<comment type="caution">
    <text evidence="2">The sequence shown here is derived from an EMBL/GenBank/DDBJ whole genome shotgun (WGS) entry which is preliminary data.</text>
</comment>
<evidence type="ECO:0000256" key="1">
    <source>
        <dbReference type="ARBA" id="ARBA00009981"/>
    </source>
</evidence>
<sequence length="88" mass="9716">METISTSQLRTKSSDLIKTLTNGGNVSLIHRSRKVGVIVPTADLSSPIHPLANVAELKKIIGNHSKLRLLSQNQREKNYAKHLLSKYG</sequence>
<proteinExistence type="inferred from homology"/>
<evidence type="ECO:0008006" key="4">
    <source>
        <dbReference type="Google" id="ProtNLM"/>
    </source>
</evidence>
<evidence type="ECO:0000313" key="2">
    <source>
        <dbReference type="EMBL" id="PIZ48171.1"/>
    </source>
</evidence>
<protein>
    <recommendedName>
        <fullName evidence="4">Antitoxin</fullName>
    </recommendedName>
</protein>
<reference evidence="3" key="1">
    <citation type="submission" date="2017-09" db="EMBL/GenBank/DDBJ databases">
        <title>Depth-based differentiation of microbial function through sediment-hosted aquifers and enrichment of novel symbionts in the deep terrestrial subsurface.</title>
        <authorList>
            <person name="Probst A.J."/>
            <person name="Ladd B."/>
            <person name="Jarett J.K."/>
            <person name="Geller-Mcgrath D.E."/>
            <person name="Sieber C.M.K."/>
            <person name="Emerson J.B."/>
            <person name="Anantharaman K."/>
            <person name="Thomas B.C."/>
            <person name="Malmstrom R."/>
            <person name="Stieglmeier M."/>
            <person name="Klingl A."/>
            <person name="Woyke T."/>
            <person name="Ryan C.M."/>
            <person name="Banfield J.F."/>
        </authorList>
    </citation>
    <scope>NUCLEOTIDE SEQUENCE [LARGE SCALE GENOMIC DNA]</scope>
</reference>
<evidence type="ECO:0000313" key="3">
    <source>
        <dbReference type="Proteomes" id="UP000228920"/>
    </source>
</evidence>
<dbReference type="Proteomes" id="UP000228920">
    <property type="component" value="Unassembled WGS sequence"/>
</dbReference>